<dbReference type="Pfam" id="PF20816">
    <property type="entry name" value="PBV_CP"/>
    <property type="match status" value="1"/>
</dbReference>
<feature type="compositionally biased region" description="Basic and acidic residues" evidence="1">
    <location>
        <begin position="16"/>
        <end position="37"/>
    </location>
</feature>
<reference evidence="2" key="2">
    <citation type="submission" date="2014-04" db="EMBL/GenBank/DDBJ databases">
        <authorList>
            <person name="Ng T.F.F."/>
            <person name="Vega E.M."/>
            <person name="Kondov N.O."/>
            <person name="Markey C."/>
            <person name="Deng X."/>
            <person name="Gregoricus N."/>
            <person name="Vinje J."/>
            <person name="Delwart E."/>
        </authorList>
    </citation>
    <scope>NUCLEOTIDE SEQUENCE</scope>
    <source>
        <strain evidence="2">CDC23</strain>
    </source>
</reference>
<gene>
    <name evidence="2" type="ORF">HPV_s1gp4</name>
</gene>
<organismHost>
    <name type="scientific">Homo sapiens</name>
    <name type="common">Human</name>
    <dbReference type="NCBI Taxonomy" id="9606"/>
</organismHost>
<proteinExistence type="predicted"/>
<sequence length="552" mass="61654">MGKRRTNNPKSSNPNKNKDLKDKSPFEKTKETKEFKSSKPNASDKSMYQDPFWYGKDITAIKDMASFPWLEVVGTRIKGTATDAVPGMMALTYRHAINTNALQDGSLDNRFGNYATRAARAYYNYVVQGFSSSVPFEAPDLMMTALAAASLRSWMLEGLRAYTVLAYYIMQNKYYAEDIMRGLGFDYSDWIANKARFRTEYNLRVRAMNNTLVIPKGLFISDRWDFIASNLFTDTTSPDYSSLMGYVNRAALKFDATTAKYGTCLRWKETTAPGRLLTVDDFFNIVDDLLNALNDDDVRSIFASVLRVYSASNLKMLTEITEESPAIPVFRNDVVAATFHNAIWANTPAESNDSKKYCRTPAAYMISGTDSNEVVIYQDNFGNILTRLLGSYSTTEPSLNTPSKALATDVIIDMYDNLVTPENVLDITTSMQVAGTMETGVAGTYPIYCRAEYITGLYVLGDFTSTDGSYNPTMNPILDNWNGTFSPSLCALTHIDSFPIVPFRSTAPGTPITGYLGELDKYTTIPGETLALLHDRCQFNMLLMPENTKSIT</sequence>
<reference evidence="2" key="1">
    <citation type="journal article" date="2014" name="Genome Announc.">
        <title>Divergent picobirnaviruses in human feces.</title>
        <authorList>
            <person name="Ng T.F."/>
            <person name="Vega E."/>
            <person name="Kondov N.O."/>
            <person name="Markey C."/>
            <person name="Deng X."/>
            <person name="Gregoricus N."/>
            <person name="Vinje J."/>
            <person name="Delwart E."/>
        </authorList>
    </citation>
    <scope>NUCLEOTIDE SEQUENCE</scope>
    <source>
        <strain evidence="2">CDC23</strain>
    </source>
</reference>
<evidence type="ECO:0000313" key="2">
    <source>
        <dbReference type="EMBL" id="AHX00957.1"/>
    </source>
</evidence>
<feature type="region of interest" description="Disordered" evidence="1">
    <location>
        <begin position="1"/>
        <end position="44"/>
    </location>
</feature>
<dbReference type="EMBL" id="KJ663813">
    <property type="protein sequence ID" value="AHX00957.1"/>
    <property type="molecule type" value="Genomic_RNA"/>
</dbReference>
<dbReference type="InterPro" id="IPR048835">
    <property type="entry name" value="CP_picobirnavirus"/>
</dbReference>
<accession>A0A023NG76</accession>
<dbReference type="InterPro" id="IPR049178">
    <property type="entry name" value="CP_picobirnavirus_sf"/>
</dbReference>
<organism evidence="2">
    <name type="scientific">Human picobirnavirus</name>
    <dbReference type="NCBI Taxonomy" id="145856"/>
    <lineage>
        <taxon>Viruses</taxon>
        <taxon>Riboviria</taxon>
        <taxon>Orthornavirae</taxon>
        <taxon>Pisuviricota</taxon>
        <taxon>Duplopiviricetes</taxon>
        <taxon>Durnavirales</taxon>
        <taxon>Picobirnaviridae</taxon>
        <taxon>Orthopicobirnavirus</taxon>
        <taxon>Orthopicobirnavirus hominis</taxon>
    </lineage>
</organism>
<protein>
    <submittedName>
        <fullName evidence="2">ORF3</fullName>
    </submittedName>
</protein>
<evidence type="ECO:0000256" key="1">
    <source>
        <dbReference type="SAM" id="MobiDB-lite"/>
    </source>
</evidence>
<name>A0A023NG76_HPBV</name>
<dbReference type="Gene3D" id="1.20.140.120">
    <property type="match status" value="1"/>
</dbReference>